<dbReference type="Proteomes" id="UP000069205">
    <property type="component" value="Chromosome"/>
</dbReference>
<dbReference type="EMBL" id="CP011801">
    <property type="protein sequence ID" value="ALA57851.1"/>
    <property type="molecule type" value="Genomic_DNA"/>
</dbReference>
<evidence type="ECO:0008006" key="3">
    <source>
        <dbReference type="Google" id="ProtNLM"/>
    </source>
</evidence>
<name>A0A0K2GA54_NITMO</name>
<evidence type="ECO:0000313" key="1">
    <source>
        <dbReference type="EMBL" id="ALA57851.1"/>
    </source>
</evidence>
<evidence type="ECO:0000313" key="2">
    <source>
        <dbReference type="Proteomes" id="UP000069205"/>
    </source>
</evidence>
<gene>
    <name evidence="1" type="ORF">NITMOv2_1424</name>
</gene>
<dbReference type="KEGG" id="nmv:NITMOv2_1424"/>
<organism evidence="1 2">
    <name type="scientific">Nitrospira moscoviensis</name>
    <dbReference type="NCBI Taxonomy" id="42253"/>
    <lineage>
        <taxon>Bacteria</taxon>
        <taxon>Pseudomonadati</taxon>
        <taxon>Nitrospirota</taxon>
        <taxon>Nitrospiria</taxon>
        <taxon>Nitrospirales</taxon>
        <taxon>Nitrospiraceae</taxon>
        <taxon>Nitrospira</taxon>
    </lineage>
</organism>
<accession>A0A0K2GA54</accession>
<dbReference type="AlphaFoldDB" id="A0A0K2GA54"/>
<reference evidence="1 2" key="1">
    <citation type="journal article" date="2015" name="Proc. Natl. Acad. Sci. U.S.A.">
        <title>Expanded metabolic versatility of ubiquitous nitrite-oxidizing bacteria from the genus Nitrospira.</title>
        <authorList>
            <person name="Koch H."/>
            <person name="Lucker S."/>
            <person name="Albertsen M."/>
            <person name="Kitzinger K."/>
            <person name="Herbold C."/>
            <person name="Spieck E."/>
            <person name="Nielsen P.H."/>
            <person name="Wagner M."/>
            <person name="Daims H."/>
        </authorList>
    </citation>
    <scope>NUCLEOTIDE SEQUENCE [LARGE SCALE GENOMIC DNA]</scope>
    <source>
        <strain evidence="1 2">NSP M-1</strain>
    </source>
</reference>
<keyword evidence="2" id="KW-1185">Reference proteome</keyword>
<protein>
    <recommendedName>
        <fullName evidence="3">FG-GAP repeat protein</fullName>
    </recommendedName>
</protein>
<sequence length="210" mass="22697">MYEKQRSVPVVLGLLVVGLSSIAGAGSIDIVAAKAMPLCEKVVKLFDARLTPDADLLRSIQWAPVELKGQGPKTRRCSSLDKALFDVNNDGAQDLVVKTTFCMKGAPSDSLYIFPADSPVLEQASWQDLSPLLATPDKFERTGGTYTAASLPVKEGGAPALSTLFTVHPFVLDGVTYVGLTDGRRQWMVIARYLGGERFDDQCYLRATPS</sequence>
<dbReference type="PATRIC" id="fig|42253.5.peg.1392"/>
<proteinExistence type="predicted"/>
<dbReference type="OrthoDB" id="9831336at2"/>
<dbReference type="RefSeq" id="WP_053379096.1">
    <property type="nucleotide sequence ID" value="NZ_CP011801.1"/>
</dbReference>